<evidence type="ECO:0000259" key="2">
    <source>
        <dbReference type="PROSITE" id="PS50943"/>
    </source>
</evidence>
<evidence type="ECO:0000313" key="4">
    <source>
        <dbReference type="Proteomes" id="UP001529514"/>
    </source>
</evidence>
<dbReference type="SMART" id="SM00530">
    <property type="entry name" value="HTH_XRE"/>
    <property type="match status" value="1"/>
</dbReference>
<gene>
    <name evidence="3" type="ORF">TCT1_30470</name>
</gene>
<dbReference type="SUPFAM" id="SSF47413">
    <property type="entry name" value="lambda repressor-like DNA-binding domains"/>
    <property type="match status" value="1"/>
</dbReference>
<accession>A0ABN7C6T9</accession>
<proteinExistence type="predicted"/>
<organism evidence="3 4">
    <name type="scientific">Xenorhabdus taiwanensis</name>
    <dbReference type="NCBI Taxonomy" id="3085177"/>
    <lineage>
        <taxon>Bacteria</taxon>
        <taxon>Pseudomonadati</taxon>
        <taxon>Pseudomonadota</taxon>
        <taxon>Gammaproteobacteria</taxon>
        <taxon>Enterobacterales</taxon>
        <taxon>Morganellaceae</taxon>
        <taxon>Xenorhabdus</taxon>
    </lineage>
</organism>
<protein>
    <recommendedName>
        <fullName evidence="2">HTH cro/C1-type domain-containing protein</fullName>
    </recommendedName>
</protein>
<dbReference type="PROSITE" id="PS50943">
    <property type="entry name" value="HTH_CROC1"/>
    <property type="match status" value="1"/>
</dbReference>
<dbReference type="Proteomes" id="UP001529514">
    <property type="component" value="Chromosome"/>
</dbReference>
<dbReference type="Gene3D" id="1.10.260.40">
    <property type="entry name" value="lambda repressor-like DNA-binding domains"/>
    <property type="match status" value="1"/>
</dbReference>
<feature type="domain" description="HTH cro/C1-type" evidence="2">
    <location>
        <begin position="4"/>
        <end position="63"/>
    </location>
</feature>
<feature type="region of interest" description="Disordered" evidence="1">
    <location>
        <begin position="67"/>
        <end position="87"/>
    </location>
</feature>
<sequence length="87" mass="9533">MNLIKKYRQMANLKQKDLAMLVGLTPSAISHYETGIRAPDIAVSRKLINALATQGIKCSLDQLFANETHAPDPQSATQEPPTKVSNE</sequence>
<dbReference type="InterPro" id="IPR001387">
    <property type="entry name" value="Cro/C1-type_HTH"/>
</dbReference>
<dbReference type="InterPro" id="IPR010982">
    <property type="entry name" value="Lambda_DNA-bd_dom_sf"/>
</dbReference>
<reference evidence="3 4" key="1">
    <citation type="submission" date="2023-10" db="EMBL/GenBank/DDBJ databases">
        <title>Xenorhabdus taiwanensis sp. nov., a symbiotic bacterium associated with the entomopathogenic nematode Steinernema taiwanensis.</title>
        <authorList>
            <person name="Tseng C.T."/>
            <person name="Shu H.Y."/>
            <person name="Chen M.H."/>
            <person name="Fang Y.J."/>
            <person name="Wu T.L."/>
            <person name="Lin Y.C."/>
            <person name="Huang C.J."/>
        </authorList>
    </citation>
    <scope>NUCLEOTIDE SEQUENCE [LARGE SCALE GENOMIC DNA]</scope>
    <source>
        <strain evidence="3 4">TCT-1</strain>
    </source>
</reference>
<dbReference type="EMBL" id="AP028978">
    <property type="protein sequence ID" value="BET98126.1"/>
    <property type="molecule type" value="Genomic_DNA"/>
</dbReference>
<evidence type="ECO:0000313" key="3">
    <source>
        <dbReference type="EMBL" id="BET98126.1"/>
    </source>
</evidence>
<dbReference type="Pfam" id="PF01381">
    <property type="entry name" value="HTH_3"/>
    <property type="match status" value="1"/>
</dbReference>
<dbReference type="RefSeq" id="WP_374051656.1">
    <property type="nucleotide sequence ID" value="NZ_AP028978.1"/>
</dbReference>
<feature type="compositionally biased region" description="Polar residues" evidence="1">
    <location>
        <begin position="74"/>
        <end position="87"/>
    </location>
</feature>
<keyword evidence="4" id="KW-1185">Reference proteome</keyword>
<evidence type="ECO:0000256" key="1">
    <source>
        <dbReference type="SAM" id="MobiDB-lite"/>
    </source>
</evidence>
<name>A0ABN7C6T9_9GAMM</name>
<dbReference type="CDD" id="cd00093">
    <property type="entry name" value="HTH_XRE"/>
    <property type="match status" value="1"/>
</dbReference>